<proteinExistence type="predicted"/>
<dbReference type="OrthoDB" id="163078at2"/>
<dbReference type="Proteomes" id="UP000054010">
    <property type="component" value="Unassembled WGS sequence"/>
</dbReference>
<accession>E1ICI0</accession>
<dbReference type="eggNOG" id="ENOG5032JBD">
    <property type="taxonomic scope" value="Bacteria"/>
</dbReference>
<dbReference type="AlphaFoldDB" id="E1ICI0"/>
<comment type="caution">
    <text evidence="2">The sequence shown here is derived from an EMBL/GenBank/DDBJ whole genome shotgun (WGS) entry which is preliminary data.</text>
</comment>
<feature type="compositionally biased region" description="Polar residues" evidence="1">
    <location>
        <begin position="115"/>
        <end position="129"/>
    </location>
</feature>
<feature type="compositionally biased region" description="Polar residues" evidence="1">
    <location>
        <begin position="1"/>
        <end position="15"/>
    </location>
</feature>
<protein>
    <submittedName>
        <fullName evidence="2">Uncharacterized protein</fullName>
    </submittedName>
</protein>
<gene>
    <name evidence="2" type="ORF">OSCT_1031</name>
</gene>
<evidence type="ECO:0000313" key="3">
    <source>
        <dbReference type="Proteomes" id="UP000054010"/>
    </source>
</evidence>
<feature type="compositionally biased region" description="Basic and acidic residues" evidence="1">
    <location>
        <begin position="130"/>
        <end position="140"/>
    </location>
</feature>
<feature type="region of interest" description="Disordered" evidence="1">
    <location>
        <begin position="1"/>
        <end position="25"/>
    </location>
</feature>
<dbReference type="HOGENOM" id="CLU_1913343_0_0_0"/>
<organism evidence="2 3">
    <name type="scientific">Oscillochloris trichoides DG-6</name>
    <dbReference type="NCBI Taxonomy" id="765420"/>
    <lineage>
        <taxon>Bacteria</taxon>
        <taxon>Bacillati</taxon>
        <taxon>Chloroflexota</taxon>
        <taxon>Chloroflexia</taxon>
        <taxon>Chloroflexales</taxon>
        <taxon>Chloroflexineae</taxon>
        <taxon>Oscillochloridaceae</taxon>
        <taxon>Oscillochloris</taxon>
    </lineage>
</organism>
<evidence type="ECO:0000256" key="1">
    <source>
        <dbReference type="SAM" id="MobiDB-lite"/>
    </source>
</evidence>
<name>E1ICI0_9CHLR</name>
<sequence length="140" mass="15681">MTQPEDPNSQPQQPDLGSELRELGHQIEQAVRTALENERTQQLQKDIMNGMKEIGSQVQSALKAIQEDERLRELAERGQQALSQAQHSQAAQDFQEVLTRGITQLNEQLSAFVTRLQSSTQAPPSTGETTRLDIEDEDKS</sequence>
<evidence type="ECO:0000313" key="2">
    <source>
        <dbReference type="EMBL" id="EFO81108.1"/>
    </source>
</evidence>
<keyword evidence="3" id="KW-1185">Reference proteome</keyword>
<dbReference type="EMBL" id="ADVR01000026">
    <property type="protein sequence ID" value="EFO81108.1"/>
    <property type="molecule type" value="Genomic_DNA"/>
</dbReference>
<feature type="region of interest" description="Disordered" evidence="1">
    <location>
        <begin position="115"/>
        <end position="140"/>
    </location>
</feature>
<reference evidence="2 3" key="1">
    <citation type="journal article" date="2011" name="J. Bacteriol.">
        <title>Draft genome sequence of the anoxygenic filamentous phototrophic bacterium Oscillochloris trichoides subsp. DG-6.</title>
        <authorList>
            <person name="Kuznetsov B.B."/>
            <person name="Ivanovsky R.N."/>
            <person name="Keppen O.I."/>
            <person name="Sukhacheva M.V."/>
            <person name="Bumazhkin B.K."/>
            <person name="Patutina E.O."/>
            <person name="Beletsky A.V."/>
            <person name="Mardanov A.V."/>
            <person name="Baslerov R.V."/>
            <person name="Panteleeva A.N."/>
            <person name="Kolganova T.V."/>
            <person name="Ravin N.V."/>
            <person name="Skryabin K.G."/>
        </authorList>
    </citation>
    <scope>NUCLEOTIDE SEQUENCE [LARGE SCALE GENOMIC DNA]</scope>
    <source>
        <strain evidence="2 3">DG-6</strain>
    </source>
</reference>